<dbReference type="EMBL" id="JAPMKU010000003">
    <property type="protein sequence ID" value="MCX7468737.1"/>
    <property type="molecule type" value="Genomic_DNA"/>
</dbReference>
<dbReference type="RefSeq" id="WP_248168177.1">
    <property type="nucleotide sequence ID" value="NZ_JALNJA010000003.1"/>
</dbReference>
<dbReference type="Proteomes" id="UP001071478">
    <property type="component" value="Unassembled WGS sequence"/>
</dbReference>
<sequence length="320" mass="34814">MGLLDTMKEADEQQSTLEKLQSLTSLLDAQAKQLRGLTNAVNSLSKYVEVMDEAHMSKLKALTSQQSELPSHAQLDDVTKNRLSEIEKTLGEIGNQLSASAAVKLSDGEVVKRSDIDSYRMMQVLESRLKTTTSSLDNLTKTVGNGRTVKFDYAKVKAYVIEQLDKSLTKAVQAPVQRVECAVEGFEQRVSKVGVEKVSEAAQRVDVVLDKADDLVVEMGRAERRLQALEGKVTWAAVGRLCLALLPLAATLLVIGGLVMGVAYAAGFGSLLGWAWSSFSAAQACWAKLLIALGTLTGVVGFGALVWWLAKRLGEDFRHW</sequence>
<evidence type="ECO:0000256" key="1">
    <source>
        <dbReference type="SAM" id="Phobius"/>
    </source>
</evidence>
<name>A0A9Q4C8M3_9CORY</name>
<protein>
    <submittedName>
        <fullName evidence="2">Uncharacterized protein</fullName>
    </submittedName>
</protein>
<accession>A0A9Q4C8M3</accession>
<proteinExistence type="predicted"/>
<organism evidence="2 3">
    <name type="scientific">Corynebacterium pygosceleis</name>
    <dbReference type="NCBI Taxonomy" id="2800406"/>
    <lineage>
        <taxon>Bacteria</taxon>
        <taxon>Bacillati</taxon>
        <taxon>Actinomycetota</taxon>
        <taxon>Actinomycetes</taxon>
        <taxon>Mycobacteriales</taxon>
        <taxon>Corynebacteriaceae</taxon>
        <taxon>Corynebacterium</taxon>
    </lineage>
</organism>
<evidence type="ECO:0000313" key="3">
    <source>
        <dbReference type="Proteomes" id="UP001071478"/>
    </source>
</evidence>
<feature type="transmembrane region" description="Helical" evidence="1">
    <location>
        <begin position="286"/>
        <end position="310"/>
    </location>
</feature>
<gene>
    <name evidence="2" type="ORF">OS129_07600</name>
</gene>
<keyword evidence="1" id="KW-1133">Transmembrane helix</keyword>
<feature type="transmembrane region" description="Helical" evidence="1">
    <location>
        <begin position="241"/>
        <end position="266"/>
    </location>
</feature>
<keyword evidence="1" id="KW-0472">Membrane</keyword>
<keyword evidence="1" id="KW-0812">Transmembrane</keyword>
<evidence type="ECO:0000313" key="2">
    <source>
        <dbReference type="EMBL" id="MCX7468737.1"/>
    </source>
</evidence>
<comment type="caution">
    <text evidence="2">The sequence shown here is derived from an EMBL/GenBank/DDBJ whole genome shotgun (WGS) entry which is preliminary data.</text>
</comment>
<reference evidence="2" key="1">
    <citation type="submission" date="2022-11" db="EMBL/GenBank/DDBJ databases">
        <title>Corynebacterium sp. isolated from Penguins.</title>
        <authorList>
            <person name="Sedlar K."/>
            <person name="Svec P."/>
        </authorList>
    </citation>
    <scope>NUCLEOTIDE SEQUENCE</scope>
    <source>
        <strain evidence="2">P7374</strain>
    </source>
</reference>
<dbReference type="AlphaFoldDB" id="A0A9Q4C8M3"/>